<gene>
    <name evidence="1" type="ORF">JOC27_001953</name>
</gene>
<sequence>MPICSDSIVSRSSFERVWPNFRGLLKFDATFVDLGATISGFGATFARFGAALKIRCDFP</sequence>
<dbReference type="Proteomes" id="UP000823201">
    <property type="component" value="Unassembled WGS sequence"/>
</dbReference>
<name>A0ABS2QAP3_9BACL</name>
<protein>
    <submittedName>
        <fullName evidence="1">Uncharacterized protein</fullName>
    </submittedName>
</protein>
<evidence type="ECO:0000313" key="2">
    <source>
        <dbReference type="Proteomes" id="UP000823201"/>
    </source>
</evidence>
<organism evidence="1 2">
    <name type="scientific">Sporolactobacillus spathodeae</name>
    <dbReference type="NCBI Taxonomy" id="1465502"/>
    <lineage>
        <taxon>Bacteria</taxon>
        <taxon>Bacillati</taxon>
        <taxon>Bacillota</taxon>
        <taxon>Bacilli</taxon>
        <taxon>Bacillales</taxon>
        <taxon>Sporolactobacillaceae</taxon>
        <taxon>Sporolactobacillus</taxon>
    </lineage>
</organism>
<reference evidence="1 2" key="1">
    <citation type="submission" date="2021-01" db="EMBL/GenBank/DDBJ databases">
        <title>Genomic Encyclopedia of Type Strains, Phase IV (KMG-IV): sequencing the most valuable type-strain genomes for metagenomic binning, comparative biology and taxonomic classification.</title>
        <authorList>
            <person name="Goeker M."/>
        </authorList>
    </citation>
    <scope>NUCLEOTIDE SEQUENCE [LARGE SCALE GENOMIC DNA]</scope>
    <source>
        <strain evidence="1 2">DSM 100968</strain>
    </source>
</reference>
<dbReference type="EMBL" id="JAFBEV010000018">
    <property type="protein sequence ID" value="MBM7658500.1"/>
    <property type="molecule type" value="Genomic_DNA"/>
</dbReference>
<proteinExistence type="predicted"/>
<keyword evidence="2" id="KW-1185">Reference proteome</keyword>
<comment type="caution">
    <text evidence="1">The sequence shown here is derived from an EMBL/GenBank/DDBJ whole genome shotgun (WGS) entry which is preliminary data.</text>
</comment>
<evidence type="ECO:0000313" key="1">
    <source>
        <dbReference type="EMBL" id="MBM7658500.1"/>
    </source>
</evidence>
<accession>A0ABS2QAP3</accession>